<name>A0AAQ3MY62_VIGMU</name>
<dbReference type="EMBL" id="CP144692">
    <property type="protein sequence ID" value="WVY99217.1"/>
    <property type="molecule type" value="Genomic_DNA"/>
</dbReference>
<feature type="region of interest" description="Disordered" evidence="1">
    <location>
        <begin position="77"/>
        <end position="106"/>
    </location>
</feature>
<evidence type="ECO:0000313" key="2">
    <source>
        <dbReference type="EMBL" id="WVY99217.1"/>
    </source>
</evidence>
<protein>
    <submittedName>
        <fullName evidence="2">Uncharacterized protein</fullName>
    </submittedName>
</protein>
<reference evidence="2 3" key="1">
    <citation type="journal article" date="2023" name="Life. Sci Alliance">
        <title>Evolutionary insights into 3D genome organization and epigenetic landscape of Vigna mungo.</title>
        <authorList>
            <person name="Junaid A."/>
            <person name="Singh B."/>
            <person name="Bhatia S."/>
        </authorList>
    </citation>
    <scope>NUCLEOTIDE SEQUENCE [LARGE SCALE GENOMIC DNA]</scope>
    <source>
        <strain evidence="2">Urdbean</strain>
    </source>
</reference>
<gene>
    <name evidence="2" type="ORF">V8G54_031368</name>
</gene>
<accession>A0AAQ3MY62</accession>
<feature type="non-terminal residue" evidence="2">
    <location>
        <position position="106"/>
    </location>
</feature>
<organism evidence="2 3">
    <name type="scientific">Vigna mungo</name>
    <name type="common">Black gram</name>
    <name type="synonym">Phaseolus mungo</name>
    <dbReference type="NCBI Taxonomy" id="3915"/>
    <lineage>
        <taxon>Eukaryota</taxon>
        <taxon>Viridiplantae</taxon>
        <taxon>Streptophyta</taxon>
        <taxon>Embryophyta</taxon>
        <taxon>Tracheophyta</taxon>
        <taxon>Spermatophyta</taxon>
        <taxon>Magnoliopsida</taxon>
        <taxon>eudicotyledons</taxon>
        <taxon>Gunneridae</taxon>
        <taxon>Pentapetalae</taxon>
        <taxon>rosids</taxon>
        <taxon>fabids</taxon>
        <taxon>Fabales</taxon>
        <taxon>Fabaceae</taxon>
        <taxon>Papilionoideae</taxon>
        <taxon>50 kb inversion clade</taxon>
        <taxon>NPAAA clade</taxon>
        <taxon>indigoferoid/millettioid clade</taxon>
        <taxon>Phaseoleae</taxon>
        <taxon>Vigna</taxon>
    </lineage>
</organism>
<keyword evidence="3" id="KW-1185">Reference proteome</keyword>
<dbReference type="Proteomes" id="UP001374535">
    <property type="component" value="Chromosome 9"/>
</dbReference>
<evidence type="ECO:0000256" key="1">
    <source>
        <dbReference type="SAM" id="MobiDB-lite"/>
    </source>
</evidence>
<proteinExistence type="predicted"/>
<sequence>MVDEYRGLINQMNLRLRLFNHVLWLLDQTHLDVRLLVWLDQMHRLFDLDQWLLDQMHRWFLDLDHLLDQKGNDFLFHSPSPTLSPRPPPPPTAPPPTLPPPPPPLP</sequence>
<dbReference type="AlphaFoldDB" id="A0AAQ3MY62"/>
<feature type="compositionally biased region" description="Pro residues" evidence="1">
    <location>
        <begin position="82"/>
        <end position="106"/>
    </location>
</feature>
<evidence type="ECO:0000313" key="3">
    <source>
        <dbReference type="Proteomes" id="UP001374535"/>
    </source>
</evidence>